<evidence type="ECO:0000256" key="5">
    <source>
        <dbReference type="SAM" id="SignalP"/>
    </source>
</evidence>
<organism evidence="7 8">
    <name type="scientific">Cereibacter azotoformans</name>
    <dbReference type="NCBI Taxonomy" id="43057"/>
    <lineage>
        <taxon>Bacteria</taxon>
        <taxon>Pseudomonadati</taxon>
        <taxon>Pseudomonadota</taxon>
        <taxon>Alphaproteobacteria</taxon>
        <taxon>Rhodobacterales</taxon>
        <taxon>Paracoccaceae</taxon>
        <taxon>Cereibacter</taxon>
    </lineage>
</organism>
<evidence type="ECO:0000313" key="8">
    <source>
        <dbReference type="Proteomes" id="UP000244060"/>
    </source>
</evidence>
<evidence type="ECO:0000256" key="2">
    <source>
        <dbReference type="ARBA" id="ARBA00022692"/>
    </source>
</evidence>
<evidence type="ECO:0000313" key="7">
    <source>
        <dbReference type="EMBL" id="PTR18591.1"/>
    </source>
</evidence>
<gene>
    <name evidence="7" type="ORF">C8J28_10715</name>
</gene>
<protein>
    <submittedName>
        <fullName evidence="7">Autotransporter secretion inner membrane protein TamB</fullName>
    </submittedName>
</protein>
<feature type="domain" description="Translocation and assembly module TamB C-terminal" evidence="6">
    <location>
        <begin position="925"/>
        <end position="1276"/>
    </location>
</feature>
<dbReference type="InterPro" id="IPR007452">
    <property type="entry name" value="TamB_C"/>
</dbReference>
<reference evidence="7 8" key="1">
    <citation type="submission" date="2018-04" db="EMBL/GenBank/DDBJ databases">
        <title>Genomic Encyclopedia of Type Strains, Phase III (KMG-III): the genomes of soil and plant-associated and newly described type strains.</title>
        <authorList>
            <person name="Whitman W."/>
        </authorList>
    </citation>
    <scope>NUCLEOTIDE SEQUENCE [LARGE SCALE GENOMIC DNA]</scope>
    <source>
        <strain evidence="7 8">KA25</strain>
    </source>
</reference>
<dbReference type="GO" id="GO:0097347">
    <property type="term" value="C:TAM protein secretion complex"/>
    <property type="evidence" value="ECO:0007669"/>
    <property type="project" value="TreeGrafter"/>
</dbReference>
<dbReference type="GO" id="GO:0009306">
    <property type="term" value="P:protein secretion"/>
    <property type="evidence" value="ECO:0007669"/>
    <property type="project" value="InterPro"/>
</dbReference>
<dbReference type="EMBL" id="QAOT01000007">
    <property type="protein sequence ID" value="PTR18591.1"/>
    <property type="molecule type" value="Genomic_DNA"/>
</dbReference>
<dbReference type="PANTHER" id="PTHR36985:SF1">
    <property type="entry name" value="TRANSLOCATION AND ASSEMBLY MODULE SUBUNIT TAMB"/>
    <property type="match status" value="1"/>
</dbReference>
<keyword evidence="3" id="KW-1133">Transmembrane helix</keyword>
<proteinExistence type="predicted"/>
<comment type="subcellular location">
    <subcellularLocation>
        <location evidence="1">Membrane</location>
        <topology evidence="1">Single-pass membrane protein</topology>
    </subcellularLocation>
</comment>
<sequence length="1276" mass="131903">MRILLVLLWLLLPVAAFAQSAEEDRGFLQALIEDNLSSAGREVRIEGFRGALSSRATVERLTIADDEGVWLTLNRVVLDWSRSALLTGRLSVSELSAAEILLERLPVADDGIDVPSPEARDFALPDLPVAVEIGRIAANRLVLGAPVLGTAVEATLEASGSLAGGSGQAQLLARRTDGPQGELRMTTSFSNTSRQLALDLTLAEAANGIAATLLDLPGNPPLEMTVQGTGPLSDYTADIRLVTNGEERLAGRVTLQGDAAQGRQFAAVLGGNVAPLFLPDYAEFFGPDVQLDVAGTRASDGRLDLSRLNLATQALRLEGNLVLAADGLPERIALAGQIASADGAPVLLPLSGPETRVDRADLNVSFDAAQGEAWTARLRVAGLDRTDFSAASFALDGSGRIARVEGGTATVSGSFDYAADQLQPADPDFAAALGPRIAGAADFSWTEGADGLRLPRVTLDGDDFGLLADLTLAGLTSGLAVSGEAELRFEDLSRFSGLAGRPLEGRGTGSASGSYAALTGVIDAEAAVTGTDLAMGQAELDNLLRGTSQVQVSLLRDIEGTRLRELRIEAQSLTATASGTLATAGSDISANLAFADLGVLGPAYGGRMEAEARFTGTPEAGEIAATATGQDLRVGQPQVDALLLGTSRINVAGRLEEGTLVLDRASVNARTLDLSAAGRLATEGSDVTAELDFSDLSVLGPGYGGALAATARFSGTPENATITADARGTNLRVGQPTADTLLRGQSTLAAQVRLVDGAIRVDRADLRNPQLTVEAQGSAAGDDRTLTLDARLSNLALLVPQFPGPLTVTGTARSTGGGYQIDMRAQGPGQINLRAQGTAAEDGSALDLAITGSAEAALANPFIEPRNVAGPIRFDLRVNGQPALSSVSGRVSLAGGRFADTDLGLIIEGLQATADLSNGRATVDLQGSPAAGGRLAVSGAIGLEAPFTSDLAINISRAVLRDPELYETTASGRVTIRGPLAGGAQIAGRIDLEETELRIPSTGFGGANGLPNLQHRNEPAAVRTTRARAGLIDSGRGAAGGRSAVPFGLNLLISSPDRIFIRGRGLDAELGGEVLLAGTTDNVVPSGAFNLIRGRLDILGKRLVLSEAQLLLEGDFVPFIRVVASSQNDGITTSVVIEGRADEPEVSFTSSPELPEEEVISRLLFGRGLDTISPLQAAQLASAVATLAGRGGEGVIGRLRQGFGLDDLDVATDADGGTSVRAGKYISENVYTQVEVDQQGQSQINLNLDITSSIKLRGSVGTEGDTSLGIFIERDY</sequence>
<keyword evidence="8" id="KW-1185">Reference proteome</keyword>
<dbReference type="OrthoDB" id="7784409at2"/>
<dbReference type="PANTHER" id="PTHR36985">
    <property type="entry name" value="TRANSLOCATION AND ASSEMBLY MODULE SUBUNIT TAMB"/>
    <property type="match status" value="1"/>
</dbReference>
<accession>A0A2T5K834</accession>
<dbReference type="GO" id="GO:0005886">
    <property type="term" value="C:plasma membrane"/>
    <property type="evidence" value="ECO:0007669"/>
    <property type="project" value="InterPro"/>
</dbReference>
<evidence type="ECO:0000256" key="4">
    <source>
        <dbReference type="ARBA" id="ARBA00023136"/>
    </source>
</evidence>
<dbReference type="Pfam" id="PF04357">
    <property type="entry name" value="TamB"/>
    <property type="match status" value="1"/>
</dbReference>
<feature type="signal peptide" evidence="5">
    <location>
        <begin position="1"/>
        <end position="18"/>
    </location>
</feature>
<evidence type="ECO:0000259" key="6">
    <source>
        <dbReference type="Pfam" id="PF04357"/>
    </source>
</evidence>
<evidence type="ECO:0000256" key="3">
    <source>
        <dbReference type="ARBA" id="ARBA00022989"/>
    </source>
</evidence>
<evidence type="ECO:0000256" key="1">
    <source>
        <dbReference type="ARBA" id="ARBA00004167"/>
    </source>
</evidence>
<name>A0A2T5K834_9RHOB</name>
<dbReference type="RefSeq" id="WP_108220842.1">
    <property type="nucleotide sequence ID" value="NZ_CP090021.1"/>
</dbReference>
<feature type="chain" id="PRO_5015475312" evidence="5">
    <location>
        <begin position="19"/>
        <end position="1276"/>
    </location>
</feature>
<dbReference type="Proteomes" id="UP000244060">
    <property type="component" value="Unassembled WGS sequence"/>
</dbReference>
<dbReference type="AlphaFoldDB" id="A0A2T5K834"/>
<keyword evidence="5" id="KW-0732">Signal</keyword>
<keyword evidence="2" id="KW-0812">Transmembrane</keyword>
<comment type="caution">
    <text evidence="7">The sequence shown here is derived from an EMBL/GenBank/DDBJ whole genome shotgun (WGS) entry which is preliminary data.</text>
</comment>
<keyword evidence="4" id="KW-0472">Membrane</keyword>